<protein>
    <submittedName>
        <fullName evidence="4">Uncharacterized protein with FMN-binding domain</fullName>
    </submittedName>
</protein>
<feature type="chain" id="PRO_5017781496" evidence="2">
    <location>
        <begin position="18"/>
        <end position="154"/>
    </location>
</feature>
<dbReference type="GO" id="GO:0010181">
    <property type="term" value="F:FMN binding"/>
    <property type="evidence" value="ECO:0007669"/>
    <property type="project" value="InterPro"/>
</dbReference>
<dbReference type="OrthoDB" id="2375608at2"/>
<evidence type="ECO:0000259" key="3">
    <source>
        <dbReference type="SMART" id="SM00900"/>
    </source>
</evidence>
<feature type="domain" description="FMN-binding" evidence="3">
    <location>
        <begin position="80"/>
        <end position="151"/>
    </location>
</feature>
<dbReference type="Proteomes" id="UP000256869">
    <property type="component" value="Unassembled WGS sequence"/>
</dbReference>
<keyword evidence="2" id="KW-0732">Signal</keyword>
<dbReference type="Pfam" id="PF04205">
    <property type="entry name" value="FMN_bind"/>
    <property type="match status" value="1"/>
</dbReference>
<comment type="caution">
    <text evidence="4">The sequence shown here is derived from an EMBL/GenBank/DDBJ whole genome shotgun (WGS) entry which is preliminary data.</text>
</comment>
<proteinExistence type="predicted"/>
<reference evidence="4 5" key="1">
    <citation type="submission" date="2018-07" db="EMBL/GenBank/DDBJ databases">
        <title>Genomic Encyclopedia of Type Strains, Phase III (KMG-III): the genomes of soil and plant-associated and newly described type strains.</title>
        <authorList>
            <person name="Whitman W."/>
        </authorList>
    </citation>
    <scope>NUCLEOTIDE SEQUENCE [LARGE SCALE GENOMIC DNA]</scope>
    <source>
        <strain evidence="4 5">CECT 8236</strain>
    </source>
</reference>
<evidence type="ECO:0000313" key="4">
    <source>
        <dbReference type="EMBL" id="RED54728.1"/>
    </source>
</evidence>
<dbReference type="SMART" id="SM00900">
    <property type="entry name" value="FMN_bind"/>
    <property type="match status" value="1"/>
</dbReference>
<dbReference type="EMBL" id="QRDY01000022">
    <property type="protein sequence ID" value="RED54728.1"/>
    <property type="molecule type" value="Genomic_DNA"/>
</dbReference>
<gene>
    <name evidence="4" type="ORF">DFP95_12253</name>
</gene>
<sequence length="154" mass="16652">MAKMKTKWIALCSSAIAAVYSAGLFITNEDFNNTLPDIPQQSALSIPYDVATPTDSTPTYNAQPTNKYKNGTFHGTGSNRRGSIQVTVIIKNDAISEVEIGNFAMHYSERDISGLPNEVLQSQSAKVQNVSGATYSTRAFEDAVQDALDQARNG</sequence>
<keyword evidence="5" id="KW-1185">Reference proteome</keyword>
<dbReference type="Gene3D" id="3.90.1010.20">
    <property type="match status" value="1"/>
</dbReference>
<organism evidence="4 5">
    <name type="scientific">Cohnella lupini</name>
    <dbReference type="NCBI Taxonomy" id="1294267"/>
    <lineage>
        <taxon>Bacteria</taxon>
        <taxon>Bacillati</taxon>
        <taxon>Bacillota</taxon>
        <taxon>Bacilli</taxon>
        <taxon>Bacillales</taxon>
        <taxon>Paenibacillaceae</taxon>
        <taxon>Cohnella</taxon>
    </lineage>
</organism>
<dbReference type="InterPro" id="IPR007329">
    <property type="entry name" value="FMN-bd"/>
</dbReference>
<name>A0A3D9HYX8_9BACL</name>
<dbReference type="GO" id="GO:0016020">
    <property type="term" value="C:membrane"/>
    <property type="evidence" value="ECO:0007669"/>
    <property type="project" value="InterPro"/>
</dbReference>
<dbReference type="AlphaFoldDB" id="A0A3D9HYX8"/>
<feature type="signal peptide" evidence="2">
    <location>
        <begin position="1"/>
        <end position="17"/>
    </location>
</feature>
<evidence type="ECO:0000256" key="1">
    <source>
        <dbReference type="SAM" id="MobiDB-lite"/>
    </source>
</evidence>
<evidence type="ECO:0000256" key="2">
    <source>
        <dbReference type="SAM" id="SignalP"/>
    </source>
</evidence>
<evidence type="ECO:0000313" key="5">
    <source>
        <dbReference type="Proteomes" id="UP000256869"/>
    </source>
</evidence>
<accession>A0A3D9HYX8</accession>
<feature type="region of interest" description="Disordered" evidence="1">
    <location>
        <begin position="55"/>
        <end position="76"/>
    </location>
</feature>
<dbReference type="RefSeq" id="WP_115995256.1">
    <property type="nucleotide sequence ID" value="NZ_QRDY01000022.1"/>
</dbReference>